<feature type="region of interest" description="Disordered" evidence="1">
    <location>
        <begin position="232"/>
        <end position="293"/>
    </location>
</feature>
<protein>
    <submittedName>
        <fullName evidence="2">Uncharacterized protein</fullName>
    </submittedName>
</protein>
<organism evidence="2 3">
    <name type="scientific">Caenorhabditis auriculariae</name>
    <dbReference type="NCBI Taxonomy" id="2777116"/>
    <lineage>
        <taxon>Eukaryota</taxon>
        <taxon>Metazoa</taxon>
        <taxon>Ecdysozoa</taxon>
        <taxon>Nematoda</taxon>
        <taxon>Chromadorea</taxon>
        <taxon>Rhabditida</taxon>
        <taxon>Rhabditina</taxon>
        <taxon>Rhabditomorpha</taxon>
        <taxon>Rhabditoidea</taxon>
        <taxon>Rhabditidae</taxon>
        <taxon>Peloderinae</taxon>
        <taxon>Caenorhabditis</taxon>
    </lineage>
</organism>
<reference evidence="2" key="1">
    <citation type="submission" date="2020-10" db="EMBL/GenBank/DDBJ databases">
        <authorList>
            <person name="Kikuchi T."/>
        </authorList>
    </citation>
    <scope>NUCLEOTIDE SEQUENCE</scope>
    <source>
        <strain evidence="2">NKZ352</strain>
    </source>
</reference>
<proteinExistence type="predicted"/>
<feature type="compositionally biased region" description="Acidic residues" evidence="1">
    <location>
        <begin position="162"/>
        <end position="176"/>
    </location>
</feature>
<evidence type="ECO:0000256" key="1">
    <source>
        <dbReference type="SAM" id="MobiDB-lite"/>
    </source>
</evidence>
<dbReference type="OrthoDB" id="5877690at2759"/>
<accession>A0A8S1HIG1</accession>
<feature type="compositionally biased region" description="Low complexity" evidence="1">
    <location>
        <begin position="237"/>
        <end position="256"/>
    </location>
</feature>
<feature type="compositionally biased region" description="Polar residues" evidence="1">
    <location>
        <begin position="138"/>
        <end position="154"/>
    </location>
</feature>
<keyword evidence="3" id="KW-1185">Reference proteome</keyword>
<dbReference type="Proteomes" id="UP000835052">
    <property type="component" value="Unassembled WGS sequence"/>
</dbReference>
<dbReference type="AlphaFoldDB" id="A0A8S1HIG1"/>
<evidence type="ECO:0000313" key="2">
    <source>
        <dbReference type="EMBL" id="CAD6193010.1"/>
    </source>
</evidence>
<evidence type="ECO:0000313" key="3">
    <source>
        <dbReference type="Proteomes" id="UP000835052"/>
    </source>
</evidence>
<sequence length="293" mass="33076">MQNVLLHDAQFILEAVDFPVSAWFSVHVRILDFQWVPVGNHTSKDLPVGIQFPLLLDTVIWSAEKKFDVRIATEKEKFEGRLFLDDYQKARGWTQLYSTTVKTNATETVSRAVNTTETVMNMDEVEEMLTNHFLQKLRSQTSQPSGSQNQQNTEPVPRIPVEQEDQEDQEEEEIVEDPGPSMAKASEIGFNVVPRLSKLRDLDALIAERMEVLKNLEKRIRIAKKIDEVMRNRKTRSSATTSTAERSSRTSSSGSSEGEEDVEGSSRAGLCEGRPVALPASRPFRKPGPARPY</sequence>
<gene>
    <name evidence="2" type="ORF">CAUJ_LOCUS8929</name>
</gene>
<dbReference type="EMBL" id="CAJGYM010000031">
    <property type="protein sequence ID" value="CAD6193010.1"/>
    <property type="molecule type" value="Genomic_DNA"/>
</dbReference>
<feature type="region of interest" description="Disordered" evidence="1">
    <location>
        <begin position="138"/>
        <end position="186"/>
    </location>
</feature>
<comment type="caution">
    <text evidence="2">The sequence shown here is derived from an EMBL/GenBank/DDBJ whole genome shotgun (WGS) entry which is preliminary data.</text>
</comment>
<name>A0A8S1HIG1_9PELO</name>